<reference evidence="2" key="1">
    <citation type="submission" date="2016-03" db="EMBL/GenBank/DDBJ databases">
        <authorList>
            <person name="Ploux O."/>
        </authorList>
    </citation>
    <scope>NUCLEOTIDE SEQUENCE</scope>
    <source>
        <strain evidence="2">UC10</strain>
    </source>
</reference>
<organism evidence="2">
    <name type="scientific">uncultured Mycobacterium sp</name>
    <dbReference type="NCBI Taxonomy" id="171292"/>
    <lineage>
        <taxon>Bacteria</taxon>
        <taxon>Bacillati</taxon>
        <taxon>Actinomycetota</taxon>
        <taxon>Actinomycetes</taxon>
        <taxon>Mycobacteriales</taxon>
        <taxon>Mycobacteriaceae</taxon>
        <taxon>Mycobacterium</taxon>
        <taxon>environmental samples</taxon>
    </lineage>
</organism>
<dbReference type="EMBL" id="FLQS01000004">
    <property type="protein sequence ID" value="SBS71945.1"/>
    <property type="molecule type" value="Genomic_DNA"/>
</dbReference>
<feature type="compositionally biased region" description="Basic and acidic residues" evidence="1">
    <location>
        <begin position="55"/>
        <end position="70"/>
    </location>
</feature>
<proteinExistence type="predicted"/>
<feature type="compositionally biased region" description="Acidic residues" evidence="1">
    <location>
        <begin position="41"/>
        <end position="54"/>
    </location>
</feature>
<dbReference type="AlphaFoldDB" id="A0A1Y5P002"/>
<protein>
    <submittedName>
        <fullName evidence="2">Uncharacterized protein</fullName>
    </submittedName>
</protein>
<evidence type="ECO:0000313" key="2">
    <source>
        <dbReference type="EMBL" id="SBS71945.1"/>
    </source>
</evidence>
<sequence>MTDRESLPDDVPIADAIEQNRLAAESADVDTVDPDERVPIDDDVAPLETNESDWQEQHQVIEDPDQDEFR</sequence>
<accession>A0A1Y5P002</accession>
<name>A0A1Y5P002_9MYCO</name>
<gene>
    <name evidence="2" type="ORF">MHPYR_120116</name>
</gene>
<evidence type="ECO:0000256" key="1">
    <source>
        <dbReference type="SAM" id="MobiDB-lite"/>
    </source>
</evidence>
<feature type="region of interest" description="Disordered" evidence="1">
    <location>
        <begin position="19"/>
        <end position="70"/>
    </location>
</feature>